<feature type="non-terminal residue" evidence="2">
    <location>
        <position position="1"/>
    </location>
</feature>
<dbReference type="SUPFAM" id="SSF54184">
    <property type="entry name" value="Penicillin-binding protein 2x (pbp-2x), c-terminal domain"/>
    <property type="match status" value="1"/>
</dbReference>
<dbReference type="EMBL" id="AJWZ01007890">
    <property type="protein sequence ID" value="EKC55655.1"/>
    <property type="molecule type" value="Genomic_DNA"/>
</dbReference>
<protein>
    <submittedName>
        <fullName evidence="2">Penicillin-binding protein</fullName>
    </submittedName>
</protein>
<dbReference type="AlphaFoldDB" id="K1SP64"/>
<sequence length="201" mass="22340">TVLTTIETRAQAGKAYYGGPLAGPVVKRMVDYICNRNYDWYGRVERDGPRRYPERMKGGDIEQIRRVADKLSPRTSFDERTGWGRASVDSLSNVRITSLPDGRETMPDVRGMGLKDALFLLESRGLRVRFTGQGTVTQQSISAGARISPGATVAILHILCSLTQSVQLPINAHGVRRFNRLPFKGYRSAMIASTTERPILL</sequence>
<dbReference type="Gene3D" id="3.30.10.20">
    <property type="match status" value="1"/>
</dbReference>
<evidence type="ECO:0000259" key="1">
    <source>
        <dbReference type="PROSITE" id="PS51178"/>
    </source>
</evidence>
<dbReference type="SMART" id="SM00740">
    <property type="entry name" value="PASTA"/>
    <property type="match status" value="1"/>
</dbReference>
<comment type="caution">
    <text evidence="2">The sequence shown here is derived from an EMBL/GenBank/DDBJ whole genome shotgun (WGS) entry which is preliminary data.</text>
</comment>
<dbReference type="CDD" id="cd06575">
    <property type="entry name" value="PASTA_Pbp2x-like_2"/>
    <property type="match status" value="1"/>
</dbReference>
<accession>K1SP64</accession>
<feature type="domain" description="PASTA" evidence="1">
    <location>
        <begin position="102"/>
        <end position="159"/>
    </location>
</feature>
<dbReference type="Pfam" id="PF03793">
    <property type="entry name" value="PASTA"/>
    <property type="match status" value="1"/>
</dbReference>
<organism evidence="2">
    <name type="scientific">human gut metagenome</name>
    <dbReference type="NCBI Taxonomy" id="408170"/>
    <lineage>
        <taxon>unclassified sequences</taxon>
        <taxon>metagenomes</taxon>
        <taxon>organismal metagenomes</taxon>
    </lineage>
</organism>
<dbReference type="PROSITE" id="PS51178">
    <property type="entry name" value="PASTA"/>
    <property type="match status" value="1"/>
</dbReference>
<proteinExistence type="predicted"/>
<feature type="non-terminal residue" evidence="2">
    <location>
        <position position="201"/>
    </location>
</feature>
<gene>
    <name evidence="2" type="ORF">OBE_11459</name>
</gene>
<name>K1SP64_9ZZZZ</name>
<evidence type="ECO:0000313" key="2">
    <source>
        <dbReference type="EMBL" id="EKC55655.1"/>
    </source>
</evidence>
<reference evidence="2" key="1">
    <citation type="journal article" date="2013" name="Environ. Microbiol.">
        <title>Microbiota from the distal guts of lean and obese adolescents exhibit partial functional redundancy besides clear differences in community structure.</title>
        <authorList>
            <person name="Ferrer M."/>
            <person name="Ruiz A."/>
            <person name="Lanza F."/>
            <person name="Haange S.B."/>
            <person name="Oberbach A."/>
            <person name="Till H."/>
            <person name="Bargiela R."/>
            <person name="Campoy C."/>
            <person name="Segura M.T."/>
            <person name="Richter M."/>
            <person name="von Bergen M."/>
            <person name="Seifert J."/>
            <person name="Suarez A."/>
        </authorList>
    </citation>
    <scope>NUCLEOTIDE SEQUENCE</scope>
</reference>
<dbReference type="InterPro" id="IPR005543">
    <property type="entry name" value="PASTA_dom"/>
</dbReference>